<dbReference type="Pfam" id="PF12728">
    <property type="entry name" value="HTH_17"/>
    <property type="match status" value="1"/>
</dbReference>
<keyword evidence="3" id="KW-1185">Reference proteome</keyword>
<evidence type="ECO:0000313" key="3">
    <source>
        <dbReference type="Proteomes" id="UP000321599"/>
    </source>
</evidence>
<dbReference type="EMBL" id="VOAV01000018">
    <property type="protein sequence ID" value="TWO29132.1"/>
    <property type="molecule type" value="Genomic_DNA"/>
</dbReference>
<reference evidence="2 3" key="1">
    <citation type="submission" date="2019-07" db="EMBL/GenBank/DDBJ databases">
        <title>Rapid identification of Enteric Bacteria from Whole Genome Sequences (WGS) using Average Nucleotide Identity (ANI).</title>
        <authorList>
            <person name="Lane C."/>
        </authorList>
    </citation>
    <scope>NUCLEOTIDE SEQUENCE [LARGE SCALE GENOMIC DNA]</scope>
    <source>
        <strain evidence="2 3">2013D-9588</strain>
    </source>
</reference>
<comment type="caution">
    <text evidence="2">The sequence shown here is derived from an EMBL/GenBank/DDBJ whole genome shotgun (WGS) entry which is preliminary data.</text>
</comment>
<dbReference type="InterPro" id="IPR041657">
    <property type="entry name" value="HTH_17"/>
</dbReference>
<gene>
    <name evidence="2" type="ORF">XK09_03970</name>
</gene>
<dbReference type="RefSeq" id="WP_035170855.1">
    <property type="nucleotide sequence ID" value="NZ_CAKOEJ010000024.1"/>
</dbReference>
<feature type="domain" description="Helix-turn-helix" evidence="1">
    <location>
        <begin position="13"/>
        <end position="66"/>
    </location>
</feature>
<organism evidence="2 3">
    <name type="scientific">Campylobacter lanienae</name>
    <dbReference type="NCBI Taxonomy" id="75658"/>
    <lineage>
        <taxon>Bacteria</taxon>
        <taxon>Pseudomonadati</taxon>
        <taxon>Campylobacterota</taxon>
        <taxon>Epsilonproteobacteria</taxon>
        <taxon>Campylobacterales</taxon>
        <taxon>Campylobacteraceae</taxon>
        <taxon>Campylobacter</taxon>
    </lineage>
</organism>
<proteinExistence type="predicted"/>
<evidence type="ECO:0000259" key="1">
    <source>
        <dbReference type="Pfam" id="PF12728"/>
    </source>
</evidence>
<name>A0ABY3G879_9BACT</name>
<sequence length="68" mass="7947">MPNKNGKNLKDFLMDVKDMTNELGVSEATQCAWRLRKENPLPYVRSGKGGKIFYIREQVLEWFKNNAK</sequence>
<accession>A0ABY3G879</accession>
<protein>
    <submittedName>
        <fullName evidence="2">Helix-turn-helix domain-containing protein</fullName>
    </submittedName>
</protein>
<evidence type="ECO:0000313" key="2">
    <source>
        <dbReference type="EMBL" id="TWO29132.1"/>
    </source>
</evidence>
<dbReference type="Proteomes" id="UP000321599">
    <property type="component" value="Unassembled WGS sequence"/>
</dbReference>